<evidence type="ECO:0000313" key="3">
    <source>
        <dbReference type="Proteomes" id="UP000799777"/>
    </source>
</evidence>
<dbReference type="Pfam" id="PF00069">
    <property type="entry name" value="Pkinase"/>
    <property type="match status" value="1"/>
</dbReference>
<dbReference type="GO" id="GO:0005524">
    <property type="term" value="F:ATP binding"/>
    <property type="evidence" value="ECO:0007669"/>
    <property type="project" value="InterPro"/>
</dbReference>
<dbReference type="InterPro" id="IPR011009">
    <property type="entry name" value="Kinase-like_dom_sf"/>
</dbReference>
<organism evidence="2 3">
    <name type="scientific">Setomelanomma holmii</name>
    <dbReference type="NCBI Taxonomy" id="210430"/>
    <lineage>
        <taxon>Eukaryota</taxon>
        <taxon>Fungi</taxon>
        <taxon>Dikarya</taxon>
        <taxon>Ascomycota</taxon>
        <taxon>Pezizomycotina</taxon>
        <taxon>Dothideomycetes</taxon>
        <taxon>Pleosporomycetidae</taxon>
        <taxon>Pleosporales</taxon>
        <taxon>Pleosporineae</taxon>
        <taxon>Phaeosphaeriaceae</taxon>
        <taxon>Setomelanomma</taxon>
    </lineage>
</organism>
<comment type="caution">
    <text evidence="2">The sequence shown here is derived from an EMBL/GenBank/DDBJ whole genome shotgun (WGS) entry which is preliminary data.</text>
</comment>
<keyword evidence="3" id="KW-1185">Reference proteome</keyword>
<protein>
    <recommendedName>
        <fullName evidence="1">Protein kinase domain-containing protein</fullName>
    </recommendedName>
</protein>
<dbReference type="GO" id="GO:0004672">
    <property type="term" value="F:protein kinase activity"/>
    <property type="evidence" value="ECO:0007669"/>
    <property type="project" value="InterPro"/>
</dbReference>
<accession>A0A9P4H7U5</accession>
<dbReference type="SUPFAM" id="SSF56112">
    <property type="entry name" value="Protein kinase-like (PK-like)"/>
    <property type="match status" value="1"/>
</dbReference>
<evidence type="ECO:0000313" key="2">
    <source>
        <dbReference type="EMBL" id="KAF2029723.1"/>
    </source>
</evidence>
<name>A0A9P4H7U5_9PLEO</name>
<dbReference type="AlphaFoldDB" id="A0A9P4H7U5"/>
<gene>
    <name evidence="2" type="ORF">EK21DRAFT_112597</name>
</gene>
<evidence type="ECO:0000259" key="1">
    <source>
        <dbReference type="PROSITE" id="PS50011"/>
    </source>
</evidence>
<reference evidence="2" key="1">
    <citation type="journal article" date="2020" name="Stud. Mycol.">
        <title>101 Dothideomycetes genomes: a test case for predicting lifestyles and emergence of pathogens.</title>
        <authorList>
            <person name="Haridas S."/>
            <person name="Albert R."/>
            <person name="Binder M."/>
            <person name="Bloem J."/>
            <person name="Labutti K."/>
            <person name="Salamov A."/>
            <person name="Andreopoulos B."/>
            <person name="Baker S."/>
            <person name="Barry K."/>
            <person name="Bills G."/>
            <person name="Bluhm B."/>
            <person name="Cannon C."/>
            <person name="Castanera R."/>
            <person name="Culley D."/>
            <person name="Daum C."/>
            <person name="Ezra D."/>
            <person name="Gonzalez J."/>
            <person name="Henrissat B."/>
            <person name="Kuo A."/>
            <person name="Liang C."/>
            <person name="Lipzen A."/>
            <person name="Lutzoni F."/>
            <person name="Magnuson J."/>
            <person name="Mondo S."/>
            <person name="Nolan M."/>
            <person name="Ohm R."/>
            <person name="Pangilinan J."/>
            <person name="Park H.-J."/>
            <person name="Ramirez L."/>
            <person name="Alfaro M."/>
            <person name="Sun H."/>
            <person name="Tritt A."/>
            <person name="Yoshinaga Y."/>
            <person name="Zwiers L.-H."/>
            <person name="Turgeon B."/>
            <person name="Goodwin S."/>
            <person name="Spatafora J."/>
            <person name="Crous P."/>
            <person name="Grigoriev I."/>
        </authorList>
    </citation>
    <scope>NUCLEOTIDE SEQUENCE</scope>
    <source>
        <strain evidence="2">CBS 110217</strain>
    </source>
</reference>
<proteinExistence type="predicted"/>
<dbReference type="Gene3D" id="1.10.510.10">
    <property type="entry name" value="Transferase(Phosphotransferase) domain 1"/>
    <property type="match status" value="1"/>
</dbReference>
<dbReference type="InterPro" id="IPR000719">
    <property type="entry name" value="Prot_kinase_dom"/>
</dbReference>
<sequence length="288" mass="33039">MADPLPIPQSALDRFLLIKWIGDGKDGDVYLTVSKPSPKDPNTRRALKVLGSMSTVEKSFLESLQKAQDDPDYPVVRLCEYDEKEMGWYTMAMVPGIDIHELLQRRYPSGFPPYLVLKVLEHVYKAQRYLHQKGWCHRDIQTGVNIMLHKDSPTSPFELTLVDYDGIKAYNPDGENICLQNFYMLASEMTKYATRVPKEHRKPHDRSGFEQNDLRKADHFYDTFVKGRHTLYGEFETVEGFWSAHGGELERLAGALKDEVVDQELQEVLSVPKVMEEDISRVITQGGL</sequence>
<dbReference type="PROSITE" id="PS50011">
    <property type="entry name" value="PROTEIN_KINASE_DOM"/>
    <property type="match status" value="1"/>
</dbReference>
<dbReference type="EMBL" id="ML978197">
    <property type="protein sequence ID" value="KAF2029723.1"/>
    <property type="molecule type" value="Genomic_DNA"/>
</dbReference>
<dbReference type="Proteomes" id="UP000799777">
    <property type="component" value="Unassembled WGS sequence"/>
</dbReference>
<feature type="domain" description="Protein kinase" evidence="1">
    <location>
        <begin position="15"/>
        <end position="288"/>
    </location>
</feature>